<dbReference type="EMBL" id="NOZQ01000199">
    <property type="protein sequence ID" value="OYD14214.1"/>
    <property type="molecule type" value="Genomic_DNA"/>
</dbReference>
<sequence>MARNIILWSVIVLILLQGSATAYSNWSFYNRNDIGAKAIGMGGSFVGIADDPTAVYWNPAGLVQINKLTVLAAAEISEGEVFYTWERKTTPNLLYETSHYFPSYIGFVIPTEKTVWCISEYIPYDLYAIVRDMEETTPEHPEGTGNKFDTMDYTRFYTTTVSMAYKMNPYVSVGINLNYFFKRDGIITDYKKGKDRSYITESGHGFGGDIGILCKPHENLGVGFVMKYNLLPIKGIIGGTKVEETLPLFIGAGISARVLPKILLNADINFTKWSGISFKWGEESANPEYVRDIFQQRIGLEYLMRDNLALRIGLYNEPSPLTTGVRRDQIFLTGGMGLVYKHFELNLALASSRLINPKDKKETNLIFSLTYR</sequence>
<proteinExistence type="inferred from homology"/>
<evidence type="ECO:0008006" key="10">
    <source>
        <dbReference type="Google" id="ProtNLM"/>
    </source>
</evidence>
<dbReference type="Proteomes" id="UP000215215">
    <property type="component" value="Unassembled WGS sequence"/>
</dbReference>
<dbReference type="GO" id="GO:0009279">
    <property type="term" value="C:cell outer membrane"/>
    <property type="evidence" value="ECO:0007669"/>
    <property type="project" value="UniProtKB-SubCell"/>
</dbReference>
<reference evidence="8 9" key="1">
    <citation type="submission" date="2017-07" db="EMBL/GenBank/DDBJ databases">
        <title>Recovery of genomes from metagenomes via a dereplication, aggregation, and scoring strategy.</title>
        <authorList>
            <person name="Sieber C.M."/>
            <person name="Probst A.J."/>
            <person name="Sharrar A."/>
            <person name="Thomas B.C."/>
            <person name="Hess M."/>
            <person name="Tringe S.G."/>
            <person name="Banfield J.F."/>
        </authorList>
    </citation>
    <scope>NUCLEOTIDE SEQUENCE [LARGE SCALE GENOMIC DNA]</scope>
    <source>
        <strain evidence="8">JGI_Cruoil_03_44_89</strain>
    </source>
</reference>
<evidence type="ECO:0000256" key="1">
    <source>
        <dbReference type="ARBA" id="ARBA00004571"/>
    </source>
</evidence>
<dbReference type="PANTHER" id="PTHR35093">
    <property type="entry name" value="OUTER MEMBRANE PROTEIN NMB0088-RELATED"/>
    <property type="match status" value="1"/>
</dbReference>
<dbReference type="SUPFAM" id="SSF56935">
    <property type="entry name" value="Porins"/>
    <property type="match status" value="1"/>
</dbReference>
<keyword evidence="3" id="KW-1134">Transmembrane beta strand</keyword>
<evidence type="ECO:0000256" key="4">
    <source>
        <dbReference type="ARBA" id="ARBA00022692"/>
    </source>
</evidence>
<evidence type="ECO:0000256" key="7">
    <source>
        <dbReference type="ARBA" id="ARBA00023237"/>
    </source>
</evidence>
<dbReference type="AlphaFoldDB" id="A0A235BPR7"/>
<keyword evidence="7" id="KW-0998">Cell outer membrane</keyword>
<dbReference type="InterPro" id="IPR005017">
    <property type="entry name" value="OMPP1/FadL/TodX"/>
</dbReference>
<evidence type="ECO:0000313" key="9">
    <source>
        <dbReference type="Proteomes" id="UP000215215"/>
    </source>
</evidence>
<gene>
    <name evidence="8" type="ORF">CH333_08745</name>
</gene>
<keyword evidence="4" id="KW-0812">Transmembrane</keyword>
<organism evidence="8 9">
    <name type="scientific">candidate division WOR-3 bacterium JGI_Cruoil_03_44_89</name>
    <dbReference type="NCBI Taxonomy" id="1973748"/>
    <lineage>
        <taxon>Bacteria</taxon>
        <taxon>Bacteria division WOR-3</taxon>
    </lineage>
</organism>
<keyword evidence="5" id="KW-0732">Signal</keyword>
<accession>A0A235BPR7</accession>
<dbReference type="PANTHER" id="PTHR35093:SF8">
    <property type="entry name" value="OUTER MEMBRANE PROTEIN NMB0088-RELATED"/>
    <property type="match status" value="1"/>
</dbReference>
<evidence type="ECO:0000313" key="8">
    <source>
        <dbReference type="EMBL" id="OYD14214.1"/>
    </source>
</evidence>
<protein>
    <recommendedName>
        <fullName evidence="10">PorV/PorQ family protein</fullName>
    </recommendedName>
</protein>
<keyword evidence="6" id="KW-0472">Membrane</keyword>
<comment type="caution">
    <text evidence="8">The sequence shown here is derived from an EMBL/GenBank/DDBJ whole genome shotgun (WGS) entry which is preliminary data.</text>
</comment>
<evidence type="ECO:0000256" key="2">
    <source>
        <dbReference type="ARBA" id="ARBA00008163"/>
    </source>
</evidence>
<comment type="subcellular location">
    <subcellularLocation>
        <location evidence="1">Cell outer membrane</location>
        <topology evidence="1">Multi-pass membrane protein</topology>
    </subcellularLocation>
</comment>
<evidence type="ECO:0000256" key="5">
    <source>
        <dbReference type="ARBA" id="ARBA00022729"/>
    </source>
</evidence>
<name>A0A235BPR7_UNCW3</name>
<evidence type="ECO:0000256" key="6">
    <source>
        <dbReference type="ARBA" id="ARBA00023136"/>
    </source>
</evidence>
<comment type="similarity">
    <text evidence="2">Belongs to the OmpP1/FadL family.</text>
</comment>
<dbReference type="GO" id="GO:0015483">
    <property type="term" value="F:long-chain fatty acid transporting porin activity"/>
    <property type="evidence" value="ECO:0007669"/>
    <property type="project" value="TreeGrafter"/>
</dbReference>
<evidence type="ECO:0000256" key="3">
    <source>
        <dbReference type="ARBA" id="ARBA00022452"/>
    </source>
</evidence>
<dbReference type="Gene3D" id="2.40.160.60">
    <property type="entry name" value="Outer membrane protein transport protein (OMPP1/FadL/TodX)"/>
    <property type="match status" value="1"/>
</dbReference>